<feature type="compositionally biased region" description="Polar residues" evidence="1">
    <location>
        <begin position="27"/>
        <end position="40"/>
    </location>
</feature>
<protein>
    <recommendedName>
        <fullName evidence="2">DFDF domain-containing protein</fullName>
    </recommendedName>
</protein>
<evidence type="ECO:0000313" key="4">
    <source>
        <dbReference type="Proteomes" id="UP000541444"/>
    </source>
</evidence>
<evidence type="ECO:0000259" key="2">
    <source>
        <dbReference type="PROSITE" id="PS51512"/>
    </source>
</evidence>
<accession>A0A7J7MB68</accession>
<feature type="region of interest" description="Disordered" evidence="1">
    <location>
        <begin position="27"/>
        <end position="53"/>
    </location>
</feature>
<gene>
    <name evidence="3" type="ORF">GIB67_010572</name>
</gene>
<sequence length="349" mass="40087">MTHFETLMLGEGNEGITKVSLNVSSPPETQVSLNVSSPPETQHGLIPTSNPRSSEIRTLDLPIDVSIPSPLDTRVYFIKLKPERERERERERKLKDEGEAKLRERRKARRNREIQFAEEFDFMAMNEKFNKNEVWVHLGQANHRNETEVDDINTVNSTMGDYNGQRGTPDAVDIKIAMRGWGLAGFSQLMKFDTEHVLSDFFEPSPFMPALTKNISDDFDVVTSRQQREQVVERLPSNDKDNNNNLAKVKVVVRKRLLNKKELSRREDDIVNVYLADVVLGFDSLEENLECDLLFYFLECLRMNAQVQNWEDYSHFQIGAMKLGRDAIVLTQIVKSGSIDFLSLSFNDG</sequence>
<dbReference type="Pfam" id="PF09532">
    <property type="entry name" value="FDF"/>
    <property type="match status" value="1"/>
</dbReference>
<dbReference type="GO" id="GO:0033962">
    <property type="term" value="P:P-body assembly"/>
    <property type="evidence" value="ECO:0007669"/>
    <property type="project" value="TreeGrafter"/>
</dbReference>
<dbReference type="AlphaFoldDB" id="A0A7J7MB68"/>
<dbReference type="InterPro" id="IPR019050">
    <property type="entry name" value="FDF_dom"/>
</dbReference>
<dbReference type="InterPro" id="IPR025762">
    <property type="entry name" value="DFDF"/>
</dbReference>
<dbReference type="Proteomes" id="UP000541444">
    <property type="component" value="Unassembled WGS sequence"/>
</dbReference>
<name>A0A7J7MB68_9MAGN</name>
<comment type="caution">
    <text evidence="3">The sequence shown here is derived from an EMBL/GenBank/DDBJ whole genome shotgun (WGS) entry which is preliminary data.</text>
</comment>
<dbReference type="PANTHER" id="PTHR13586:SF23">
    <property type="entry name" value="DECAPPING 5-LIKE PROTEIN-RELATED"/>
    <property type="match status" value="1"/>
</dbReference>
<dbReference type="GO" id="GO:0000932">
    <property type="term" value="C:P-body"/>
    <property type="evidence" value="ECO:0007669"/>
    <property type="project" value="TreeGrafter"/>
</dbReference>
<evidence type="ECO:0000256" key="1">
    <source>
        <dbReference type="SAM" id="MobiDB-lite"/>
    </source>
</evidence>
<proteinExistence type="predicted"/>
<evidence type="ECO:0000313" key="3">
    <source>
        <dbReference type="EMBL" id="KAF6151998.1"/>
    </source>
</evidence>
<organism evidence="3 4">
    <name type="scientific">Kingdonia uniflora</name>
    <dbReference type="NCBI Taxonomy" id="39325"/>
    <lineage>
        <taxon>Eukaryota</taxon>
        <taxon>Viridiplantae</taxon>
        <taxon>Streptophyta</taxon>
        <taxon>Embryophyta</taxon>
        <taxon>Tracheophyta</taxon>
        <taxon>Spermatophyta</taxon>
        <taxon>Magnoliopsida</taxon>
        <taxon>Ranunculales</taxon>
        <taxon>Circaeasteraceae</taxon>
        <taxon>Kingdonia</taxon>
    </lineage>
</organism>
<dbReference type="GO" id="GO:0034063">
    <property type="term" value="P:stress granule assembly"/>
    <property type="evidence" value="ECO:0007669"/>
    <property type="project" value="TreeGrafter"/>
</dbReference>
<keyword evidence="4" id="KW-1185">Reference proteome</keyword>
<feature type="domain" description="DFDF" evidence="2">
    <location>
        <begin position="108"/>
        <end position="144"/>
    </location>
</feature>
<dbReference type="PANTHER" id="PTHR13586">
    <property type="entry name" value="SCD6 PROTEIN-RELATED"/>
    <property type="match status" value="1"/>
</dbReference>
<dbReference type="SMART" id="SM01199">
    <property type="entry name" value="FDF"/>
    <property type="match status" value="1"/>
</dbReference>
<dbReference type="EMBL" id="JACGCM010001659">
    <property type="protein sequence ID" value="KAF6151998.1"/>
    <property type="molecule type" value="Genomic_DNA"/>
</dbReference>
<reference evidence="3 4" key="1">
    <citation type="journal article" date="2020" name="IScience">
        <title>Genome Sequencing of the Endangered Kingdonia uniflora (Circaeasteraceae, Ranunculales) Reveals Potential Mechanisms of Evolutionary Specialization.</title>
        <authorList>
            <person name="Sun Y."/>
            <person name="Deng T."/>
            <person name="Zhang A."/>
            <person name="Moore M.J."/>
            <person name="Landis J.B."/>
            <person name="Lin N."/>
            <person name="Zhang H."/>
            <person name="Zhang X."/>
            <person name="Huang J."/>
            <person name="Zhang X."/>
            <person name="Sun H."/>
            <person name="Wang H."/>
        </authorList>
    </citation>
    <scope>NUCLEOTIDE SEQUENCE [LARGE SCALE GENOMIC DNA]</scope>
    <source>
        <strain evidence="3">TB1705</strain>
        <tissue evidence="3">Leaf</tissue>
    </source>
</reference>
<dbReference type="GO" id="GO:0003729">
    <property type="term" value="F:mRNA binding"/>
    <property type="evidence" value="ECO:0007669"/>
    <property type="project" value="TreeGrafter"/>
</dbReference>
<dbReference type="OrthoDB" id="21539at2759"/>
<dbReference type="PROSITE" id="PS51512">
    <property type="entry name" value="DFDF"/>
    <property type="match status" value="1"/>
</dbReference>